<feature type="region of interest" description="Disordered" evidence="1">
    <location>
        <begin position="368"/>
        <end position="394"/>
    </location>
</feature>
<keyword evidence="2" id="KW-1133">Transmembrane helix</keyword>
<feature type="transmembrane region" description="Helical" evidence="2">
    <location>
        <begin position="146"/>
        <end position="165"/>
    </location>
</feature>
<feature type="transmembrane region" description="Helical" evidence="2">
    <location>
        <begin position="90"/>
        <end position="108"/>
    </location>
</feature>
<reference evidence="3 4" key="1">
    <citation type="submission" date="2018-10" db="EMBL/GenBank/DDBJ databases">
        <title>Sequencing the genomes of 1000 actinobacteria strains.</title>
        <authorList>
            <person name="Klenk H.-P."/>
        </authorList>
    </citation>
    <scope>NUCLEOTIDE SEQUENCE [LARGE SCALE GENOMIC DNA]</scope>
    <source>
        <strain evidence="3 4">DSM 17894</strain>
    </source>
</reference>
<gene>
    <name evidence="3" type="ORF">C8E83_0446</name>
</gene>
<evidence type="ECO:0000313" key="3">
    <source>
        <dbReference type="EMBL" id="RKR73354.1"/>
    </source>
</evidence>
<keyword evidence="4" id="KW-1185">Reference proteome</keyword>
<dbReference type="RefSeq" id="WP_170159818.1">
    <property type="nucleotide sequence ID" value="NZ_RBKS01000001.1"/>
</dbReference>
<dbReference type="Proteomes" id="UP000280008">
    <property type="component" value="Unassembled WGS sequence"/>
</dbReference>
<protein>
    <recommendedName>
        <fullName evidence="5">DUF2029 domain-containing protein</fullName>
    </recommendedName>
</protein>
<evidence type="ECO:0000256" key="2">
    <source>
        <dbReference type="SAM" id="Phobius"/>
    </source>
</evidence>
<keyword evidence="2" id="KW-0812">Transmembrane</keyword>
<name>A0A495IBH6_9MICO</name>
<evidence type="ECO:0008006" key="5">
    <source>
        <dbReference type="Google" id="ProtNLM"/>
    </source>
</evidence>
<feature type="transmembrane region" description="Helical" evidence="2">
    <location>
        <begin position="203"/>
        <end position="223"/>
    </location>
</feature>
<feature type="transmembrane region" description="Helical" evidence="2">
    <location>
        <begin position="21"/>
        <end position="44"/>
    </location>
</feature>
<keyword evidence="2" id="KW-0472">Membrane</keyword>
<dbReference type="AlphaFoldDB" id="A0A495IBH6"/>
<feature type="transmembrane region" description="Helical" evidence="2">
    <location>
        <begin position="172"/>
        <end position="197"/>
    </location>
</feature>
<dbReference type="EMBL" id="RBKS01000001">
    <property type="protein sequence ID" value="RKR73354.1"/>
    <property type="molecule type" value="Genomic_DNA"/>
</dbReference>
<feature type="transmembrane region" description="Helical" evidence="2">
    <location>
        <begin position="64"/>
        <end position="83"/>
    </location>
</feature>
<sequence length="394" mass="40295">MISARLGRLLDLASAHRRLSVGAALLIGTLLHLCGTALFSWHFIVQGSRLLWSPSGLHLYATAPDLQMGPLTFVVGGLFSVALPGGAGAAAAVVTMLAAGLGAILLALDIADSPSPGTGGVFPGDRSTTVAALGAAMLWTEVAVHYAHLDDALALGAGIAAIALARRRRDVAALALVGIAIDFKPWALPLVALLLAVRPESRARAAVAVAVVVASAWLPFLVADVGTLRIFSFAIPVAKNSGLAMFGSHPAVTPPWDRPLQLGGATALIAVAAWRRRWASVLVLLVAVRMLLDPATYHYYDSGLGLGVLALDASCAARRRLPAGTIVAGVGVTAASYLLPSGVDGVVRVVSLVVIVALALTDTLRGGRAQEPAPHAGALEPRSSAPADRTTVAA</sequence>
<evidence type="ECO:0000313" key="4">
    <source>
        <dbReference type="Proteomes" id="UP000280008"/>
    </source>
</evidence>
<evidence type="ECO:0000256" key="1">
    <source>
        <dbReference type="SAM" id="MobiDB-lite"/>
    </source>
</evidence>
<feature type="transmembrane region" description="Helical" evidence="2">
    <location>
        <begin position="345"/>
        <end position="364"/>
    </location>
</feature>
<comment type="caution">
    <text evidence="3">The sequence shown here is derived from an EMBL/GenBank/DDBJ whole genome shotgun (WGS) entry which is preliminary data.</text>
</comment>
<proteinExistence type="predicted"/>
<accession>A0A495IBH6</accession>
<organism evidence="3 4">
    <name type="scientific">Frondihabitans australicus</name>
    <dbReference type="NCBI Taxonomy" id="386892"/>
    <lineage>
        <taxon>Bacteria</taxon>
        <taxon>Bacillati</taxon>
        <taxon>Actinomycetota</taxon>
        <taxon>Actinomycetes</taxon>
        <taxon>Micrococcales</taxon>
        <taxon>Microbacteriaceae</taxon>
        <taxon>Frondihabitans</taxon>
    </lineage>
</organism>